<comment type="caution">
    <text evidence="1">The sequence shown here is derived from an EMBL/GenBank/DDBJ whole genome shotgun (WGS) entry which is preliminary data.</text>
</comment>
<dbReference type="RefSeq" id="WP_285153088.1">
    <property type="nucleotide sequence ID" value="NZ_JASSPP010000007.1"/>
</dbReference>
<gene>
    <name evidence="1" type="ORF">QQA45_04820</name>
</gene>
<organism evidence="1 2">
    <name type="scientific">Sneathia sanguinegens</name>
    <dbReference type="NCBI Taxonomy" id="40543"/>
    <lineage>
        <taxon>Bacteria</taxon>
        <taxon>Fusobacteriati</taxon>
        <taxon>Fusobacteriota</taxon>
        <taxon>Fusobacteriia</taxon>
        <taxon>Fusobacteriales</taxon>
        <taxon>Leptotrichiaceae</taxon>
        <taxon>Sneathia</taxon>
    </lineage>
</organism>
<dbReference type="EMBL" id="JASSPP010000007">
    <property type="protein sequence ID" value="MDK9580837.1"/>
    <property type="molecule type" value="Genomic_DNA"/>
</dbReference>
<evidence type="ECO:0000313" key="1">
    <source>
        <dbReference type="EMBL" id="MDK9580837.1"/>
    </source>
</evidence>
<proteinExistence type="predicted"/>
<reference evidence="1 2" key="1">
    <citation type="submission" date="2023-06" db="EMBL/GenBank/DDBJ databases">
        <title>Antibody response to the Sneathia vaginalis cytopathogenic toxin A during pregnancy.</title>
        <authorList>
            <person name="Mccoy Z.T."/>
            <person name="Serrano M.G."/>
            <person name="Spaine K."/>
            <person name="Edwards D.J."/>
            <person name="Buck G.A."/>
            <person name="Jefferson K."/>
        </authorList>
    </citation>
    <scope>NUCLEOTIDE SEQUENCE [LARGE SCALE GENOMIC DNA]</scope>
    <source>
        <strain evidence="1 2">CCUG 42621</strain>
    </source>
</reference>
<sequence length="54" mass="6316">MFNIELKNKSYNGKLANITFINGCGKTEELSETDKKWFESYGHKVTEETKKEKK</sequence>
<evidence type="ECO:0000313" key="2">
    <source>
        <dbReference type="Proteomes" id="UP001225134"/>
    </source>
</evidence>
<dbReference type="Proteomes" id="UP001225134">
    <property type="component" value="Unassembled WGS sequence"/>
</dbReference>
<keyword evidence="2" id="KW-1185">Reference proteome</keyword>
<protein>
    <submittedName>
        <fullName evidence="1">Uncharacterized protein</fullName>
    </submittedName>
</protein>
<accession>A0ABT7HJX8</accession>
<name>A0ABT7HJX8_9FUSO</name>